<proteinExistence type="predicted"/>
<feature type="compositionally biased region" description="Gly residues" evidence="1">
    <location>
        <begin position="91"/>
        <end position="101"/>
    </location>
</feature>
<feature type="region of interest" description="Disordered" evidence="1">
    <location>
        <begin position="1"/>
        <end position="23"/>
    </location>
</feature>
<dbReference type="AlphaFoldDB" id="A0A8J4Y0H1"/>
<protein>
    <submittedName>
        <fullName evidence="2">Uncharacterized protein</fullName>
    </submittedName>
</protein>
<gene>
    <name evidence="2" type="ORF">GWK47_017097</name>
</gene>
<feature type="region of interest" description="Disordered" evidence="1">
    <location>
        <begin position="74"/>
        <end position="101"/>
    </location>
</feature>
<evidence type="ECO:0000313" key="3">
    <source>
        <dbReference type="Proteomes" id="UP000770661"/>
    </source>
</evidence>
<dbReference type="Proteomes" id="UP000770661">
    <property type="component" value="Unassembled WGS sequence"/>
</dbReference>
<evidence type="ECO:0000256" key="1">
    <source>
        <dbReference type="SAM" id="MobiDB-lite"/>
    </source>
</evidence>
<accession>A0A8J4Y0H1</accession>
<sequence>MVSSATVGAKAARDVHRPPEGGGCSPWWRALRCDAAEPPAAVDTGLGSVQMPGSESSGQVPFHILAYRVASPASKVKGGGETSSPCQLDLPGGGVDVRGRR</sequence>
<comment type="caution">
    <text evidence="2">The sequence shown here is derived from an EMBL/GenBank/DDBJ whole genome shotgun (WGS) entry which is preliminary data.</text>
</comment>
<name>A0A8J4Y0H1_CHIOP</name>
<keyword evidence="3" id="KW-1185">Reference proteome</keyword>
<dbReference type="EMBL" id="JACEEZ010021817">
    <property type="protein sequence ID" value="KAG0713045.1"/>
    <property type="molecule type" value="Genomic_DNA"/>
</dbReference>
<organism evidence="2 3">
    <name type="scientific">Chionoecetes opilio</name>
    <name type="common">Atlantic snow crab</name>
    <name type="synonym">Cancer opilio</name>
    <dbReference type="NCBI Taxonomy" id="41210"/>
    <lineage>
        <taxon>Eukaryota</taxon>
        <taxon>Metazoa</taxon>
        <taxon>Ecdysozoa</taxon>
        <taxon>Arthropoda</taxon>
        <taxon>Crustacea</taxon>
        <taxon>Multicrustacea</taxon>
        <taxon>Malacostraca</taxon>
        <taxon>Eumalacostraca</taxon>
        <taxon>Eucarida</taxon>
        <taxon>Decapoda</taxon>
        <taxon>Pleocyemata</taxon>
        <taxon>Brachyura</taxon>
        <taxon>Eubrachyura</taxon>
        <taxon>Majoidea</taxon>
        <taxon>Majidae</taxon>
        <taxon>Chionoecetes</taxon>
    </lineage>
</organism>
<reference evidence="2" key="1">
    <citation type="submission" date="2020-07" db="EMBL/GenBank/DDBJ databases">
        <title>The High-quality genome of the commercially important snow crab, Chionoecetes opilio.</title>
        <authorList>
            <person name="Jeong J.-H."/>
            <person name="Ryu S."/>
        </authorList>
    </citation>
    <scope>NUCLEOTIDE SEQUENCE</scope>
    <source>
        <strain evidence="2">MADBK_172401_WGS</strain>
        <tissue evidence="2">Digestive gland</tissue>
    </source>
</reference>
<evidence type="ECO:0000313" key="2">
    <source>
        <dbReference type="EMBL" id="KAG0713045.1"/>
    </source>
</evidence>